<feature type="region of interest" description="Disordered" evidence="1">
    <location>
        <begin position="812"/>
        <end position="840"/>
    </location>
</feature>
<proteinExistence type="predicted"/>
<dbReference type="Proteomes" id="UP001168821">
    <property type="component" value="Unassembled WGS sequence"/>
</dbReference>
<dbReference type="PANTHER" id="PTHR47331:SF5">
    <property type="entry name" value="RIBONUCLEASE H"/>
    <property type="match status" value="1"/>
</dbReference>
<gene>
    <name evidence="3" type="ORF">Zmor_004022</name>
</gene>
<name>A0AA38HKZ5_9CUCU</name>
<dbReference type="GO" id="GO:0006508">
    <property type="term" value="P:proteolysis"/>
    <property type="evidence" value="ECO:0007669"/>
    <property type="project" value="InterPro"/>
</dbReference>
<feature type="compositionally biased region" description="Low complexity" evidence="1">
    <location>
        <begin position="724"/>
        <end position="736"/>
    </location>
</feature>
<dbReference type="GO" id="GO:0004190">
    <property type="term" value="F:aspartic-type endopeptidase activity"/>
    <property type="evidence" value="ECO:0007669"/>
    <property type="project" value="InterPro"/>
</dbReference>
<keyword evidence="4" id="KW-1185">Reference proteome</keyword>
<dbReference type="InterPro" id="IPR005312">
    <property type="entry name" value="DUF1759"/>
</dbReference>
<organism evidence="3 4">
    <name type="scientific">Zophobas morio</name>
    <dbReference type="NCBI Taxonomy" id="2755281"/>
    <lineage>
        <taxon>Eukaryota</taxon>
        <taxon>Metazoa</taxon>
        <taxon>Ecdysozoa</taxon>
        <taxon>Arthropoda</taxon>
        <taxon>Hexapoda</taxon>
        <taxon>Insecta</taxon>
        <taxon>Pterygota</taxon>
        <taxon>Neoptera</taxon>
        <taxon>Endopterygota</taxon>
        <taxon>Coleoptera</taxon>
        <taxon>Polyphaga</taxon>
        <taxon>Cucujiformia</taxon>
        <taxon>Tenebrionidae</taxon>
        <taxon>Zophobas</taxon>
    </lineage>
</organism>
<feature type="region of interest" description="Disordered" evidence="1">
    <location>
        <begin position="470"/>
        <end position="505"/>
    </location>
</feature>
<dbReference type="Pfam" id="PF03564">
    <property type="entry name" value="DUF1759"/>
    <property type="match status" value="1"/>
</dbReference>
<feature type="compositionally biased region" description="Polar residues" evidence="1">
    <location>
        <begin position="478"/>
        <end position="503"/>
    </location>
</feature>
<evidence type="ECO:0000259" key="2">
    <source>
        <dbReference type="PROSITE" id="PS50175"/>
    </source>
</evidence>
<dbReference type="InterPro" id="IPR001995">
    <property type="entry name" value="Peptidase_A2_cat"/>
</dbReference>
<feature type="region of interest" description="Disordered" evidence="1">
    <location>
        <begin position="696"/>
        <end position="736"/>
    </location>
</feature>
<protein>
    <recommendedName>
        <fullName evidence="2">Peptidase A2 domain-containing protein</fullName>
    </recommendedName>
</protein>
<feature type="domain" description="Peptidase A2" evidence="2">
    <location>
        <begin position="534"/>
        <end position="618"/>
    </location>
</feature>
<accession>A0AA38HKZ5</accession>
<evidence type="ECO:0000256" key="1">
    <source>
        <dbReference type="SAM" id="MobiDB-lite"/>
    </source>
</evidence>
<dbReference type="EMBL" id="JALNTZ010000012">
    <property type="protein sequence ID" value="KAJ3639151.1"/>
    <property type="molecule type" value="Genomic_DNA"/>
</dbReference>
<dbReference type="PROSITE" id="PS50175">
    <property type="entry name" value="ASP_PROT_RETROV"/>
    <property type="match status" value="1"/>
</dbReference>
<sequence>MEEFNKKAKEQEDLGKKIQILLTNARKDPAKRKTQNWRSKKAEQLQELWNEIQQNHEELKVLGPTLRTTHNYFEVKYFDQLKALHEDAKKYLESVQTSPDVDPEQEARIRRQLFRLQKISTELTKINSDLDQDYSRARYEFLAEKIQGQWRSIMELHEEIYVQEREFEDKYFADEMYERTEERYEVVVEKLKRKIQSPSAHQQEKPNIQLPQIKLPTFSGNYEDWPTFHDLFSKVIHKNTSLSNIEKMQYLKTYIRDEPSRIIQHLQITENNYQTAWELLAKRFSNVRLTVSKLLDKILDQPRMQEESAEKLKKLHDTTKECLEALNNLDIQTDTWGPILTKIVSQKWDTETNRLYKQSLTNPHDMQEFEKMMEFLQTRFLSLEIITANKKEDAEFNKVETISNLKSCRYCQDSHSIYECPEFQAESPEDRWRFINNEQLCTSCLSHDAGKQCFSTASCHKCKRRHHTLLHNDRRSNPKVSQQKTCNSTNKQTSNSGENSTKKIQSHVGIENKQVLLATALIRVRTANGTYEYLRALIDPGSQASLITEKAATLLSLPREHIQADITGLGGEIPNKSNSKIRVECAPRFSSDFTLTTDLLVLPKITESLPEEDIETDLRMWQNHIIADPVFQDKGPIDVLLGAGEYRNIILNGIQKTNDGLMGQKTEFGWILSGTLIKEEKRNNKRITVKSMMTRKENRQAAGIVKPASRPKQNPPTLRKMASVPVTPKPTTRPVVANLAPPKIHQQLTPKKEAMVQAQHTKRIRKGRRRNTVRTSKNNVAKNNAAHYKIQRHHQQQRPNNYHGCNLGSMVPHHRRKQRTQPRPQEEAVKMRPIYPQRVP</sequence>
<reference evidence="3" key="1">
    <citation type="journal article" date="2023" name="G3 (Bethesda)">
        <title>Whole genome assemblies of Zophobas morio and Tenebrio molitor.</title>
        <authorList>
            <person name="Kaur S."/>
            <person name="Stinson S.A."/>
            <person name="diCenzo G.C."/>
        </authorList>
    </citation>
    <scope>NUCLEOTIDE SEQUENCE</scope>
    <source>
        <strain evidence="3">QUZm001</strain>
    </source>
</reference>
<evidence type="ECO:0000313" key="4">
    <source>
        <dbReference type="Proteomes" id="UP001168821"/>
    </source>
</evidence>
<dbReference type="PANTHER" id="PTHR47331">
    <property type="entry name" value="PHD-TYPE DOMAIN-CONTAINING PROTEIN"/>
    <property type="match status" value="1"/>
</dbReference>
<comment type="caution">
    <text evidence="3">The sequence shown here is derived from an EMBL/GenBank/DDBJ whole genome shotgun (WGS) entry which is preliminary data.</text>
</comment>
<dbReference type="AlphaFoldDB" id="A0AA38HKZ5"/>
<evidence type="ECO:0000313" key="3">
    <source>
        <dbReference type="EMBL" id="KAJ3639151.1"/>
    </source>
</evidence>